<evidence type="ECO:0000313" key="1">
    <source>
        <dbReference type="EMBL" id="SMP36627.1"/>
    </source>
</evidence>
<dbReference type="AlphaFoldDB" id="A0AA45WSD8"/>
<dbReference type="Proteomes" id="UP001157946">
    <property type="component" value="Unassembled WGS sequence"/>
</dbReference>
<name>A0AA45WSD8_9BACL</name>
<protein>
    <submittedName>
        <fullName evidence="1">Uncharacterized protein</fullName>
    </submittedName>
</protein>
<organism evidence="1 2">
    <name type="scientific">Laceyella tengchongensis</name>
    <dbReference type="NCBI Taxonomy" id="574699"/>
    <lineage>
        <taxon>Bacteria</taxon>
        <taxon>Bacillati</taxon>
        <taxon>Bacillota</taxon>
        <taxon>Bacilli</taxon>
        <taxon>Bacillales</taxon>
        <taxon>Thermoactinomycetaceae</taxon>
        <taxon>Laceyella</taxon>
    </lineage>
</organism>
<reference evidence="1" key="1">
    <citation type="submission" date="2017-05" db="EMBL/GenBank/DDBJ databases">
        <authorList>
            <person name="Varghese N."/>
            <person name="Submissions S."/>
        </authorList>
    </citation>
    <scope>NUCLEOTIDE SEQUENCE</scope>
    <source>
        <strain evidence="1">DSM 45262</strain>
    </source>
</reference>
<comment type="caution">
    <text evidence="1">The sequence shown here is derived from an EMBL/GenBank/DDBJ whole genome shotgun (WGS) entry which is preliminary data.</text>
</comment>
<proteinExistence type="predicted"/>
<keyword evidence="2" id="KW-1185">Reference proteome</keyword>
<dbReference type="RefSeq" id="WP_284724687.1">
    <property type="nucleotide sequence ID" value="NZ_FXTU01000024.1"/>
</dbReference>
<sequence length="190" mass="22467">MKKPLVDFEAFLMGLKPALYGTNASPNYMANFHLLERYPCVTKGINQHNDAEFFLFFQSEQMKEDFLKKLASVEHLSPEFHELLGLTLGYPPLAVKHFVKCRRLEGEKRMNEYEELFKHKVSFLYSGIRCGGHVNDLVENSVWLWERYYIKDEPFKIGMIEGDVIKYYEVKPFDFDGLERVRKRKLDLIK</sequence>
<evidence type="ECO:0000313" key="2">
    <source>
        <dbReference type="Proteomes" id="UP001157946"/>
    </source>
</evidence>
<dbReference type="EMBL" id="FXTU01000024">
    <property type="protein sequence ID" value="SMP36627.1"/>
    <property type="molecule type" value="Genomic_DNA"/>
</dbReference>
<gene>
    <name evidence="1" type="ORF">SAMN06265361_1247</name>
</gene>
<accession>A0AA45WSD8</accession>